<feature type="region of interest" description="Disordered" evidence="1">
    <location>
        <begin position="105"/>
        <end position="128"/>
    </location>
</feature>
<reference evidence="2 3" key="1">
    <citation type="submission" date="2017-11" db="EMBL/GenBank/DDBJ databases">
        <title>De-novo sequencing of pomegranate (Punica granatum L.) genome.</title>
        <authorList>
            <person name="Akparov Z."/>
            <person name="Amiraslanov A."/>
            <person name="Hajiyeva S."/>
            <person name="Abbasov M."/>
            <person name="Kaur K."/>
            <person name="Hamwieh A."/>
            <person name="Solovyev V."/>
            <person name="Salamov A."/>
            <person name="Braich B."/>
            <person name="Kosarev P."/>
            <person name="Mahmoud A."/>
            <person name="Hajiyev E."/>
            <person name="Babayeva S."/>
            <person name="Izzatullayeva V."/>
            <person name="Mammadov A."/>
            <person name="Mammadov A."/>
            <person name="Sharifova S."/>
            <person name="Ojaghi J."/>
            <person name="Eynullazada K."/>
            <person name="Bayramov B."/>
            <person name="Abdulazimova A."/>
            <person name="Shahmuradov I."/>
        </authorList>
    </citation>
    <scope>NUCLEOTIDE SEQUENCE [LARGE SCALE GENOMIC DNA]</scope>
    <source>
        <strain evidence="3">cv. AG2017</strain>
        <tissue evidence="2">Leaf</tissue>
    </source>
</reference>
<evidence type="ECO:0000313" key="2">
    <source>
        <dbReference type="EMBL" id="PKI73457.1"/>
    </source>
</evidence>
<evidence type="ECO:0000256" key="1">
    <source>
        <dbReference type="SAM" id="MobiDB-lite"/>
    </source>
</evidence>
<organism evidence="2 3">
    <name type="scientific">Punica granatum</name>
    <name type="common">Pomegranate</name>
    <dbReference type="NCBI Taxonomy" id="22663"/>
    <lineage>
        <taxon>Eukaryota</taxon>
        <taxon>Viridiplantae</taxon>
        <taxon>Streptophyta</taxon>
        <taxon>Embryophyta</taxon>
        <taxon>Tracheophyta</taxon>
        <taxon>Spermatophyta</taxon>
        <taxon>Magnoliopsida</taxon>
        <taxon>eudicotyledons</taxon>
        <taxon>Gunneridae</taxon>
        <taxon>Pentapetalae</taxon>
        <taxon>rosids</taxon>
        <taxon>malvids</taxon>
        <taxon>Myrtales</taxon>
        <taxon>Lythraceae</taxon>
        <taxon>Punica</taxon>
    </lineage>
</organism>
<keyword evidence="3" id="KW-1185">Reference proteome</keyword>
<proteinExistence type="predicted"/>
<dbReference type="AlphaFoldDB" id="A0A2I0KYC1"/>
<comment type="caution">
    <text evidence="2">The sequence shown here is derived from an EMBL/GenBank/DDBJ whole genome shotgun (WGS) entry which is preliminary data.</text>
</comment>
<protein>
    <submittedName>
        <fullName evidence="2">Uncharacterized protein</fullName>
    </submittedName>
</protein>
<feature type="compositionally biased region" description="Polar residues" evidence="1">
    <location>
        <begin position="117"/>
        <end position="128"/>
    </location>
</feature>
<name>A0A2I0KYC1_PUNGR</name>
<accession>A0A2I0KYC1</accession>
<sequence length="128" mass="14444">MDFIETRIVATDPTGGVNRPDWYPSTSRNRPDWAVLGSDVTTVAPDEILMHGQWFLTPKRPPKLVVVVVRRKESRIDPICKENHKREGKLHGGRSQGRWRFGQWMGRLGQPVGPTSLEGNSRQSSGLD</sequence>
<dbReference type="Proteomes" id="UP000233551">
    <property type="component" value="Unassembled WGS sequence"/>
</dbReference>
<evidence type="ECO:0000313" key="3">
    <source>
        <dbReference type="Proteomes" id="UP000233551"/>
    </source>
</evidence>
<dbReference type="EMBL" id="PGOL01000274">
    <property type="protein sequence ID" value="PKI73457.1"/>
    <property type="molecule type" value="Genomic_DNA"/>
</dbReference>
<gene>
    <name evidence="2" type="ORF">CRG98_006165</name>
</gene>